<dbReference type="Proteomes" id="UP000232875">
    <property type="component" value="Unassembled WGS sequence"/>
</dbReference>
<feature type="transmembrane region" description="Helical" evidence="11">
    <location>
        <begin position="961"/>
        <end position="978"/>
    </location>
</feature>
<dbReference type="AlphaFoldDB" id="A0A2N1J8K0"/>
<keyword evidence="6 11" id="KW-0812">Transmembrane</keyword>
<feature type="transmembrane region" description="Helical" evidence="11">
    <location>
        <begin position="708"/>
        <end position="732"/>
    </location>
</feature>
<feature type="transmembrane region" description="Helical" evidence="11">
    <location>
        <begin position="902"/>
        <end position="922"/>
    </location>
</feature>
<dbReference type="SUPFAM" id="SSF53649">
    <property type="entry name" value="Alkaline phosphatase-like"/>
    <property type="match status" value="1"/>
</dbReference>
<name>A0A2N1J8K0_9BASI</name>
<evidence type="ECO:0000256" key="8">
    <source>
        <dbReference type="ARBA" id="ARBA00022989"/>
    </source>
</evidence>
<keyword evidence="8 11" id="KW-1133">Transmembrane helix</keyword>
<dbReference type="PANTHER" id="PTHR23071">
    <property type="entry name" value="PHOSPHATIDYLINOSITOL GLYCAN"/>
    <property type="match status" value="1"/>
</dbReference>
<dbReference type="InterPro" id="IPR037675">
    <property type="entry name" value="PIG-O_N"/>
</dbReference>
<evidence type="ECO:0000256" key="2">
    <source>
        <dbReference type="ARBA" id="ARBA00004687"/>
    </source>
</evidence>
<keyword evidence="4" id="KW-0337">GPI-anchor biosynthesis</keyword>
<dbReference type="GO" id="GO:0005789">
    <property type="term" value="C:endoplasmic reticulum membrane"/>
    <property type="evidence" value="ECO:0007669"/>
    <property type="project" value="UniProtKB-SubCell"/>
</dbReference>
<dbReference type="OrthoDB" id="272139at2759"/>
<dbReference type="GO" id="GO:0051377">
    <property type="term" value="F:mannose-ethanolamine phosphotransferase activity"/>
    <property type="evidence" value="ECO:0007669"/>
    <property type="project" value="InterPro"/>
</dbReference>
<dbReference type="EMBL" id="KZ454993">
    <property type="protein sequence ID" value="PKI82887.1"/>
    <property type="molecule type" value="Genomic_DNA"/>
</dbReference>
<keyword evidence="5" id="KW-0808">Transferase</keyword>
<evidence type="ECO:0000256" key="1">
    <source>
        <dbReference type="ARBA" id="ARBA00004477"/>
    </source>
</evidence>
<dbReference type="GeneID" id="80903158"/>
<evidence type="ECO:0000313" key="13">
    <source>
        <dbReference type="Proteomes" id="UP000232875"/>
    </source>
</evidence>
<proteinExistence type="inferred from homology"/>
<keyword evidence="10" id="KW-0325">Glycoprotein</keyword>
<feature type="transmembrane region" description="Helical" evidence="11">
    <location>
        <begin position="865"/>
        <end position="881"/>
    </location>
</feature>
<comment type="subcellular location">
    <subcellularLocation>
        <location evidence="1">Endoplasmic reticulum membrane</location>
        <topology evidence="1">Multi-pass membrane protein</topology>
    </subcellularLocation>
</comment>
<dbReference type="InterPro" id="IPR002591">
    <property type="entry name" value="Phosphodiest/P_Trfase"/>
</dbReference>
<dbReference type="CDD" id="cd16023">
    <property type="entry name" value="GPI_EPT_3"/>
    <property type="match status" value="1"/>
</dbReference>
<evidence type="ECO:0000256" key="9">
    <source>
        <dbReference type="ARBA" id="ARBA00023136"/>
    </source>
</evidence>
<feature type="transmembrane region" description="Helical" evidence="11">
    <location>
        <begin position="835"/>
        <end position="859"/>
    </location>
</feature>
<dbReference type="UniPathway" id="UPA00196"/>
<dbReference type="GO" id="GO:0006506">
    <property type="term" value="P:GPI anchor biosynthetic process"/>
    <property type="evidence" value="ECO:0007669"/>
    <property type="project" value="UniProtKB-UniPathway"/>
</dbReference>
<evidence type="ECO:0000256" key="10">
    <source>
        <dbReference type="ARBA" id="ARBA00023180"/>
    </source>
</evidence>
<evidence type="ECO:0000256" key="7">
    <source>
        <dbReference type="ARBA" id="ARBA00022824"/>
    </source>
</evidence>
<dbReference type="STRING" id="2020962.A0A2N1J8K0"/>
<dbReference type="Gene3D" id="3.40.720.10">
    <property type="entry name" value="Alkaline Phosphatase, subunit A"/>
    <property type="match status" value="1"/>
</dbReference>
<evidence type="ECO:0000256" key="6">
    <source>
        <dbReference type="ARBA" id="ARBA00022692"/>
    </source>
</evidence>
<feature type="transmembrane region" description="Helical" evidence="11">
    <location>
        <begin position="573"/>
        <end position="592"/>
    </location>
</feature>
<keyword evidence="13" id="KW-1185">Reference proteome</keyword>
<feature type="transmembrane region" description="Helical" evidence="11">
    <location>
        <begin position="604"/>
        <end position="626"/>
    </location>
</feature>
<organism evidence="12 13">
    <name type="scientific">Malassezia vespertilionis</name>
    <dbReference type="NCBI Taxonomy" id="2020962"/>
    <lineage>
        <taxon>Eukaryota</taxon>
        <taxon>Fungi</taxon>
        <taxon>Dikarya</taxon>
        <taxon>Basidiomycota</taxon>
        <taxon>Ustilaginomycotina</taxon>
        <taxon>Malasseziomycetes</taxon>
        <taxon>Malasseziales</taxon>
        <taxon>Malasseziaceae</taxon>
        <taxon>Malassezia</taxon>
    </lineage>
</organism>
<feature type="transmembrane region" description="Helical" evidence="11">
    <location>
        <begin position="998"/>
        <end position="1022"/>
    </location>
</feature>
<comment type="pathway">
    <text evidence="2">Glycolipid biosynthesis; glycosylphosphatidylinositol-anchor biosynthesis.</text>
</comment>
<feature type="transmembrane region" description="Helical" evidence="11">
    <location>
        <begin position="794"/>
        <end position="814"/>
    </location>
</feature>
<evidence type="ECO:0000313" key="12">
    <source>
        <dbReference type="EMBL" id="PKI82887.1"/>
    </source>
</evidence>
<protein>
    <submittedName>
        <fullName evidence="12">Gpi13p</fullName>
    </submittedName>
</protein>
<feature type="transmembrane region" description="Helical" evidence="11">
    <location>
        <begin position="550"/>
        <end position="567"/>
    </location>
</feature>
<sequence length="1073" mass="117514">MDAVRAGGAQKAVRPAFAAVLALICTVMLLHIVGIGIFTTGFLLQRVELVEKNACGGAKNAWAVPKPPERAADGDAEALRAWEAILDPMNEGECTLPPRFDKAVVWIIDALRYDFLAPATNDTMRDPYMHGHMQTPALRSASEPRNAFLAHFLADAPTTTLQRLKGLTTGSLPTFIEAGANFGGAGRVLEDNWISQFLHKIEAEPHRGMAFVGDDTWDTVFSDLFDANRSFPYSSFNVEDLDTVDLGVEEHMLREMVRKDARLVVAHSLGVDHVGHRFGASHPRMVPKLEQMNRLVDRVLELLDKDTLFILLGDHGMDATGDHGGDSELEVGAALWMYTKQPFGARGRGNLTAEPEVAAMLCDGFRPFSPLDGTHRSVPQIDLVPTVSLLLGTPIPFNNLGTVIPEVFAKSGALGDPDARLLRALRINARQVHTYLKAYAARSKDLHIFQDELDALWNVALEADAKFAALVHVWRKDSTALSGAATEALAAYAAYTRRAVEHARSVWAQFHYNKIAAGLFVLFGAVLATVWLWHIAAYESASAIWNAVRPMHYAPFGLVCILLPIPFSYLQRGVLGVAVAVLCGIAVGAWTLRAAPRKIRRSTLATLAAFTLLTLHAGIFASNSFTMWEDRISLGLFASVLLLRGLGSLAAPTKRLQVQMPLLALAILVLVRSIAMSRVCREEQAPTCVPSFYARVARPDGKFADNPAYAYAGPATNSMYVAGAAYAIAFFVPDVLRRILEQSQTYTDIAQALAMWIIRPALLAGAAFWIVDWAQGLERFDDEMRAWLLVTKTWVARLDLILIVVFGTLAWYFLPLCVRMQRQVVENKPKAAILGFGNAFGSAYLLLTTILFALLFLLAQSMGQLALSGAFLALVLLAELGDNERDAVLITESALQQPILPLMPSLLETSAIALLGFVAFFATGHQATLASIQWRVAFVGWTTVTYPWSPILVILNAFGPLSFLPAFAIVLLVLWNVAPTRPRQDTPPVPMHTAAALLRASMGFLFYHGVLALSAAIFACVFRRHLMLFKIWVPRFMMGGLGLLLADVAMLFGVLGAWRVAHKVHTVFAAQFY</sequence>
<dbReference type="InterPro" id="IPR017850">
    <property type="entry name" value="Alkaline_phosphatase_core_sf"/>
</dbReference>
<reference evidence="12 13" key="1">
    <citation type="submission" date="2017-10" db="EMBL/GenBank/DDBJ databases">
        <title>A novel species of cold-tolerant Malassezia isolated from bats.</title>
        <authorList>
            <person name="Lorch J.M."/>
            <person name="Palmer J.M."/>
            <person name="Vanderwolf K.J."/>
            <person name="Schmidt K.Z."/>
            <person name="Verant M.L."/>
            <person name="Weller T.J."/>
            <person name="Blehert D.S."/>
        </authorList>
    </citation>
    <scope>NUCLEOTIDE SEQUENCE [LARGE SCALE GENOMIC DNA]</scope>
    <source>
        <strain evidence="12 13">NWHC:44797-103</strain>
    </source>
</reference>
<dbReference type="PANTHER" id="PTHR23071:SF1">
    <property type="entry name" value="GPI ETHANOLAMINE PHOSPHATE TRANSFERASE 3"/>
    <property type="match status" value="1"/>
</dbReference>
<feature type="transmembrane region" description="Helical" evidence="11">
    <location>
        <begin position="753"/>
        <end position="774"/>
    </location>
</feature>
<keyword evidence="9 11" id="KW-0472">Membrane</keyword>
<evidence type="ECO:0000256" key="5">
    <source>
        <dbReference type="ARBA" id="ARBA00022679"/>
    </source>
</evidence>
<dbReference type="InterPro" id="IPR039524">
    <property type="entry name" value="PIGO/GPI13"/>
</dbReference>
<feature type="transmembrane region" description="Helical" evidence="11">
    <location>
        <begin position="1034"/>
        <end position="1058"/>
    </location>
</feature>
<evidence type="ECO:0000256" key="11">
    <source>
        <dbReference type="SAM" id="Phobius"/>
    </source>
</evidence>
<keyword evidence="7" id="KW-0256">Endoplasmic reticulum</keyword>
<evidence type="ECO:0000256" key="3">
    <source>
        <dbReference type="ARBA" id="ARBA00008695"/>
    </source>
</evidence>
<gene>
    <name evidence="12" type="primary">GPI13</name>
    <name evidence="12" type="ORF">MVES_003216</name>
</gene>
<feature type="transmembrane region" description="Helical" evidence="11">
    <location>
        <begin position="515"/>
        <end position="538"/>
    </location>
</feature>
<dbReference type="RefSeq" id="XP_056064436.1">
    <property type="nucleotide sequence ID" value="XM_056208461.1"/>
</dbReference>
<accession>A0A2N1J8K0</accession>
<comment type="similarity">
    <text evidence="3">Belongs to the PIGG/PIGN/PIGO family. PIGO subfamily.</text>
</comment>
<feature type="transmembrane region" description="Helical" evidence="11">
    <location>
        <begin position="20"/>
        <end position="44"/>
    </location>
</feature>
<evidence type="ECO:0000256" key="4">
    <source>
        <dbReference type="ARBA" id="ARBA00022502"/>
    </source>
</evidence>
<dbReference type="Pfam" id="PF01663">
    <property type="entry name" value="Phosphodiest"/>
    <property type="match status" value="1"/>
</dbReference>